<comment type="function">
    <text evidence="8">Catalyzes the ATP-dependent amidation of the two carboxylate groups at positions a and c of cobyrinate, using either L-glutamine or ammonia as the nitrogen source. Involved in the biosynthesis of the unique nickel-containing tetrapyrrole coenzyme F430, the prosthetic group of methyl-coenzyme M reductase (MCR), which plays a key role in methanogenesis and anaerobic methane oxidation. Catalyzes the ATP-dependent amidation of the two carboxylate groups at positions a and c of Ni-sirohydrochlorin, using L-glutamine or ammonia as the nitrogen source.</text>
</comment>
<dbReference type="GO" id="GO:0015948">
    <property type="term" value="P:methanogenesis"/>
    <property type="evidence" value="ECO:0007669"/>
    <property type="project" value="UniProtKB-KW"/>
</dbReference>
<protein>
    <recommendedName>
        <fullName evidence="8">Cobyrinate a,c-diamide synthase</fullName>
        <ecNumber evidence="8">6.3.5.11</ecNumber>
    </recommendedName>
    <alternativeName>
        <fullName evidence="8">Cobyrinic acid a,c-diamide synthetase</fullName>
    </alternativeName>
    <alternativeName>
        <fullName evidence="8">Ni-sirohydrochlorin a,c-diamide synthase</fullName>
        <ecNumber evidence="8">6.3.5.12</ecNumber>
    </alternativeName>
    <alternativeName>
        <fullName evidence="8">Ni-sirohydrochlorin a,c-diamide synthetase</fullName>
    </alternativeName>
</protein>
<comment type="cofactor">
    <cofactor evidence="1 8">
        <name>Mg(2+)</name>
        <dbReference type="ChEBI" id="CHEBI:18420"/>
    </cofactor>
</comment>
<dbReference type="PANTHER" id="PTHR43873:SF1">
    <property type="entry name" value="COBYRINATE A,C-DIAMIDE SYNTHASE"/>
    <property type="match status" value="1"/>
</dbReference>
<dbReference type="RefSeq" id="WP_274924328.1">
    <property type="nucleotide sequence ID" value="NZ_JAKELO010000002.1"/>
</dbReference>
<name>A0A9Q4KUS5_9EURY</name>
<dbReference type="InterPro" id="IPR004484">
    <property type="entry name" value="CbiA/CobB_synth"/>
</dbReference>
<evidence type="ECO:0000256" key="7">
    <source>
        <dbReference type="ARBA" id="ARBA00022962"/>
    </source>
</evidence>
<reference evidence="11" key="1">
    <citation type="submission" date="2022-01" db="EMBL/GenBank/DDBJ databases">
        <title>Draft genome of Methanogenium marinum DSM 15558.</title>
        <authorList>
            <person name="Chen S.-C."/>
            <person name="You Y.-T."/>
        </authorList>
    </citation>
    <scope>NUCLEOTIDE SEQUENCE</scope>
    <source>
        <strain evidence="11">DSM 15558</strain>
    </source>
</reference>
<dbReference type="GO" id="GO:0042242">
    <property type="term" value="F:cobyrinic acid a,c-diamide synthase activity"/>
    <property type="evidence" value="ECO:0007669"/>
    <property type="project" value="UniProtKB-UniRule"/>
</dbReference>
<evidence type="ECO:0000256" key="8">
    <source>
        <dbReference type="HAMAP-Rule" id="MF_00027"/>
    </source>
</evidence>
<comment type="similarity">
    <text evidence="8">Belongs to the CobB/CbiA family.</text>
</comment>
<feature type="domain" description="CobB/CobQ-like glutamine amidotransferase" evidence="10">
    <location>
        <begin position="255"/>
        <end position="443"/>
    </location>
</feature>
<comment type="miscellaneous">
    <text evidence="8">The a and c carboxylates of cobyrinate and Ni-sirohydrochlorin are activated for nucleophilic attack via formation of a phosphorylated intermediate by ATP. CbiA catalyzes first the amidation of the c-carboxylate, and then that of the a-carboxylate.</text>
</comment>
<dbReference type="GO" id="GO:0009236">
    <property type="term" value="P:cobalamin biosynthetic process"/>
    <property type="evidence" value="ECO:0007669"/>
    <property type="project" value="UniProtKB-UniRule"/>
</dbReference>
<dbReference type="CDD" id="cd05388">
    <property type="entry name" value="CobB_N"/>
    <property type="match status" value="1"/>
</dbReference>
<dbReference type="EC" id="6.3.5.12" evidence="8"/>
<sequence>MRPKEQKNNSSSQYLITMIPAIIIAGTHSGCGKTTISGALMAAFVKRGLSVQPFKVGPDFIDPTHHTAICKRPSRNLDPYMMGEQGVIDTFRQASNGADIAVIEGVMGLFDGLEGEDTGSTAHVAKILGCPVILVVDAKGASRSVNAQVLGFATFDPNVKIGGVIFNRVGSKRHGEMIAASLAAPAFGYIPWDREKCVESRHLGLQMAHETSSISEFSNILEDNCDVDAIIGIAESNFAVLGSETEGHGQAQSVRIGVACDAAFSFYYADNFDMLRRQGAELVFFSPLTDHLPEVDALYFGGGYPELHCVELEESPCRNEVKKAVERGMPIYAECGGLIYLTDSIEMDGKKAKMCGVIPAETVKMDRFQALGYVDAECTAADALFPRGTAYRGHEFHYTRVHAASDVRYALELKRGRGIEDGKDGIYFQNVLAGYTHAYFTEKMISELVHTIQFVQ</sequence>
<feature type="site" description="Increases nucleophilicity of active site Cys" evidence="8">
    <location>
        <position position="437"/>
    </location>
</feature>
<dbReference type="Pfam" id="PF01656">
    <property type="entry name" value="CbiA"/>
    <property type="match status" value="1"/>
</dbReference>
<dbReference type="InterPro" id="IPR027417">
    <property type="entry name" value="P-loop_NTPase"/>
</dbReference>
<feature type="active site" description="Nucleophile" evidence="8">
    <location>
        <position position="335"/>
    </location>
</feature>
<feature type="domain" description="CobQ/CobB/MinD/ParA nucleotide binding" evidence="9">
    <location>
        <begin position="22"/>
        <end position="195"/>
    </location>
</feature>
<dbReference type="Pfam" id="PF07685">
    <property type="entry name" value="GATase_3"/>
    <property type="match status" value="1"/>
</dbReference>
<evidence type="ECO:0000256" key="1">
    <source>
        <dbReference type="ARBA" id="ARBA00001946"/>
    </source>
</evidence>
<dbReference type="AlphaFoldDB" id="A0A9Q4KUS5"/>
<keyword evidence="12" id="KW-1185">Reference proteome</keyword>
<dbReference type="PANTHER" id="PTHR43873">
    <property type="entry name" value="COBYRINATE A,C-DIAMIDE SYNTHASE"/>
    <property type="match status" value="1"/>
</dbReference>
<evidence type="ECO:0000256" key="5">
    <source>
        <dbReference type="ARBA" id="ARBA00022840"/>
    </source>
</evidence>
<dbReference type="EMBL" id="JAKELO010000002">
    <property type="protein sequence ID" value="MDE4907680.1"/>
    <property type="molecule type" value="Genomic_DNA"/>
</dbReference>
<comment type="catalytic activity">
    <reaction evidence="8">
        <text>Ni-sirohydrochlorin + 2 L-glutamine + 2 ATP + 2 H2O = Ni-sirohydrochlorin a,c-diamide + 2 L-glutamate + 2 ADP + 2 phosphate + 2 H(+)</text>
        <dbReference type="Rhea" id="RHEA:52896"/>
        <dbReference type="ChEBI" id="CHEBI:15377"/>
        <dbReference type="ChEBI" id="CHEBI:15378"/>
        <dbReference type="ChEBI" id="CHEBI:29985"/>
        <dbReference type="ChEBI" id="CHEBI:30616"/>
        <dbReference type="ChEBI" id="CHEBI:43474"/>
        <dbReference type="ChEBI" id="CHEBI:58359"/>
        <dbReference type="ChEBI" id="CHEBI:136841"/>
        <dbReference type="ChEBI" id="CHEBI:136887"/>
        <dbReference type="ChEBI" id="CHEBI:456216"/>
        <dbReference type="EC" id="6.3.5.12"/>
    </reaction>
</comment>
<accession>A0A9Q4KUS5</accession>
<proteinExistence type="inferred from homology"/>
<dbReference type="CDD" id="cd03130">
    <property type="entry name" value="GATase1_CobB"/>
    <property type="match status" value="1"/>
</dbReference>
<evidence type="ECO:0000259" key="10">
    <source>
        <dbReference type="Pfam" id="PF07685"/>
    </source>
</evidence>
<keyword evidence="4 8" id="KW-0547">Nucleotide-binding</keyword>
<dbReference type="InterPro" id="IPR002586">
    <property type="entry name" value="CobQ/CobB/MinD/ParA_Nub-bd_dom"/>
</dbReference>
<evidence type="ECO:0000256" key="2">
    <source>
        <dbReference type="ARBA" id="ARBA00022573"/>
    </source>
</evidence>
<dbReference type="Proteomes" id="UP001143747">
    <property type="component" value="Unassembled WGS sequence"/>
</dbReference>
<evidence type="ECO:0000259" key="9">
    <source>
        <dbReference type="Pfam" id="PF01656"/>
    </source>
</evidence>
<dbReference type="SUPFAM" id="SSF52540">
    <property type="entry name" value="P-loop containing nucleoside triphosphate hydrolases"/>
    <property type="match status" value="1"/>
</dbReference>
<dbReference type="PROSITE" id="PS51274">
    <property type="entry name" value="GATASE_COBBQ"/>
    <property type="match status" value="1"/>
</dbReference>
<dbReference type="Gene3D" id="3.40.50.300">
    <property type="entry name" value="P-loop containing nucleotide triphosphate hydrolases"/>
    <property type="match status" value="2"/>
</dbReference>
<keyword evidence="6 8" id="KW-0460">Magnesium</keyword>
<dbReference type="NCBIfam" id="TIGR00379">
    <property type="entry name" value="cobB"/>
    <property type="match status" value="1"/>
</dbReference>
<dbReference type="EC" id="6.3.5.11" evidence="8"/>
<gene>
    <name evidence="8" type="primary">cbiA</name>
    <name evidence="8" type="synonym">cfbB</name>
    <name evidence="11" type="ORF">L0665_03515</name>
</gene>
<dbReference type="NCBIfam" id="NF002204">
    <property type="entry name" value="PRK01077.1"/>
    <property type="match status" value="1"/>
</dbReference>
<evidence type="ECO:0000313" key="11">
    <source>
        <dbReference type="EMBL" id="MDE4907680.1"/>
    </source>
</evidence>
<dbReference type="SUPFAM" id="SSF52317">
    <property type="entry name" value="Class I glutamine amidotransferase-like"/>
    <property type="match status" value="1"/>
</dbReference>
<evidence type="ECO:0000313" key="12">
    <source>
        <dbReference type="Proteomes" id="UP001143747"/>
    </source>
</evidence>
<dbReference type="InterPro" id="IPR029062">
    <property type="entry name" value="Class_I_gatase-like"/>
</dbReference>
<comment type="pathway">
    <text evidence="8">Cofactor biosynthesis; adenosylcobalamin biosynthesis; cob(II)yrinate a,c-diamide from sirohydrochlorin (anaerobic route): step 10/10.</text>
</comment>
<comment type="domain">
    <text evidence="8">Comprises of two domains. The C-terminal domain contains the binding site for glutamine and catalyzes the hydrolysis of this substrate to glutamate and ammonia. The N-terminal domain is anticipated to bind ATP, and cobyrinate or Ni-sirohydrochlorin, and catalyzes the ultimate synthesis of the diamide product. The ammonia produced via the glutaminase domain is probably translocated to the adjacent domain via a molecular tunnel, where it reacts with an activated intermediate.</text>
</comment>
<keyword evidence="2 8" id="KW-0169">Cobalamin biosynthesis</keyword>
<evidence type="ECO:0000256" key="4">
    <source>
        <dbReference type="ARBA" id="ARBA00022741"/>
    </source>
</evidence>
<organism evidence="11 12">
    <name type="scientific">Methanogenium marinum</name>
    <dbReference type="NCBI Taxonomy" id="348610"/>
    <lineage>
        <taxon>Archaea</taxon>
        <taxon>Methanobacteriati</taxon>
        <taxon>Methanobacteriota</taxon>
        <taxon>Stenosarchaea group</taxon>
        <taxon>Methanomicrobia</taxon>
        <taxon>Methanomicrobiales</taxon>
        <taxon>Methanomicrobiaceae</taxon>
        <taxon>Methanogenium</taxon>
    </lineage>
</organism>
<comment type="caution">
    <text evidence="11">The sequence shown here is derived from an EMBL/GenBank/DDBJ whole genome shotgun (WGS) entry which is preliminary data.</text>
</comment>
<dbReference type="GO" id="GO:0005524">
    <property type="term" value="F:ATP binding"/>
    <property type="evidence" value="ECO:0007669"/>
    <property type="project" value="UniProtKB-UniRule"/>
</dbReference>
<dbReference type="InterPro" id="IPR011698">
    <property type="entry name" value="GATase_3"/>
</dbReference>
<dbReference type="HAMAP" id="MF_00027">
    <property type="entry name" value="CobB_CbiA"/>
    <property type="match status" value="1"/>
</dbReference>
<comment type="catalytic activity">
    <reaction evidence="8">
        <text>cob(II)yrinate + 2 L-glutamine + 2 ATP + 2 H2O = cob(II)yrinate a,c diamide + 2 L-glutamate + 2 ADP + 2 phosphate + 2 H(+)</text>
        <dbReference type="Rhea" id="RHEA:26289"/>
        <dbReference type="ChEBI" id="CHEBI:15377"/>
        <dbReference type="ChEBI" id="CHEBI:15378"/>
        <dbReference type="ChEBI" id="CHEBI:29985"/>
        <dbReference type="ChEBI" id="CHEBI:30616"/>
        <dbReference type="ChEBI" id="CHEBI:43474"/>
        <dbReference type="ChEBI" id="CHEBI:58359"/>
        <dbReference type="ChEBI" id="CHEBI:58537"/>
        <dbReference type="ChEBI" id="CHEBI:58894"/>
        <dbReference type="ChEBI" id="CHEBI:456216"/>
        <dbReference type="EC" id="6.3.5.11"/>
    </reaction>
</comment>
<keyword evidence="7 8" id="KW-0315">Glutamine amidotransferase</keyword>
<evidence type="ECO:0000256" key="3">
    <source>
        <dbReference type="ARBA" id="ARBA00022598"/>
    </source>
</evidence>
<keyword evidence="5 8" id="KW-0067">ATP-binding</keyword>
<keyword evidence="3 8" id="KW-0436">Ligase</keyword>
<evidence type="ECO:0000256" key="6">
    <source>
        <dbReference type="ARBA" id="ARBA00022842"/>
    </source>
</evidence>
<dbReference type="Gene3D" id="3.40.50.880">
    <property type="match status" value="1"/>
</dbReference>
<keyword evidence="8" id="KW-0484">Methanogenesis</keyword>